<keyword evidence="1" id="KW-0596">Phosphopantetheine</keyword>
<evidence type="ECO:0000313" key="4">
    <source>
        <dbReference type="EMBL" id="QOK98950.1"/>
    </source>
</evidence>
<protein>
    <submittedName>
        <fullName evidence="4">Acyl carrier protein</fullName>
    </submittedName>
</protein>
<dbReference type="InterPro" id="IPR009081">
    <property type="entry name" value="PP-bd_ACP"/>
</dbReference>
<evidence type="ECO:0000259" key="3">
    <source>
        <dbReference type="PROSITE" id="PS50075"/>
    </source>
</evidence>
<proteinExistence type="predicted"/>
<sequence>MTSTLAVHNTALAPDLATPDLDEAAIQRWLIAYVASILEAPEDSIDPALPFSHFGLDSVAAVGLSGDLETLMGRKLPATLTWDFPTIELLARHLVQN</sequence>
<dbReference type="GO" id="GO:0031177">
    <property type="term" value="F:phosphopantetheine binding"/>
    <property type="evidence" value="ECO:0007669"/>
    <property type="project" value="InterPro"/>
</dbReference>
<dbReference type="Proteomes" id="UP000593970">
    <property type="component" value="Plasmid pUW774mp"/>
</dbReference>
<keyword evidence="2" id="KW-0597">Phosphoprotein</keyword>
<dbReference type="SUPFAM" id="SSF47336">
    <property type="entry name" value="ACP-like"/>
    <property type="match status" value="1"/>
</dbReference>
<accession>A0AA92Q8W6</accession>
<dbReference type="Gene3D" id="1.10.1200.10">
    <property type="entry name" value="ACP-like"/>
    <property type="match status" value="1"/>
</dbReference>
<evidence type="ECO:0000256" key="1">
    <source>
        <dbReference type="ARBA" id="ARBA00022450"/>
    </source>
</evidence>
<gene>
    <name evidence="4" type="ORF">HF909_21350</name>
</gene>
<dbReference type="InterPro" id="IPR020806">
    <property type="entry name" value="PKS_PP-bd"/>
</dbReference>
<evidence type="ECO:0000313" key="5">
    <source>
        <dbReference type="Proteomes" id="UP000593970"/>
    </source>
</evidence>
<dbReference type="PROSITE" id="PS00012">
    <property type="entry name" value="PHOSPHOPANTETHEINE"/>
    <property type="match status" value="1"/>
</dbReference>
<feature type="domain" description="Carrier" evidence="3">
    <location>
        <begin position="21"/>
        <end position="97"/>
    </location>
</feature>
<dbReference type="PROSITE" id="PS50075">
    <property type="entry name" value="CARRIER"/>
    <property type="match status" value="1"/>
</dbReference>
<dbReference type="Pfam" id="PF00550">
    <property type="entry name" value="PP-binding"/>
    <property type="match status" value="1"/>
</dbReference>
<keyword evidence="4" id="KW-0614">Plasmid</keyword>
<reference evidence="5" key="1">
    <citation type="submission" date="2020-04" db="EMBL/GenBank/DDBJ databases">
        <title>Ralstonia solanacearum UW576, UW763, UW773, and UW774.</title>
        <authorList>
            <person name="Steidl O."/>
            <person name="Truchon A."/>
            <person name="Allen C."/>
        </authorList>
    </citation>
    <scope>NUCLEOTIDE SEQUENCE [LARGE SCALE GENOMIC DNA]</scope>
    <source>
        <strain evidence="5">UW774</strain>
        <plasmid evidence="5">pUW774mp</plasmid>
    </source>
</reference>
<evidence type="ECO:0000256" key="2">
    <source>
        <dbReference type="ARBA" id="ARBA00022553"/>
    </source>
</evidence>
<dbReference type="InterPro" id="IPR006162">
    <property type="entry name" value="Ppantetheine_attach_site"/>
</dbReference>
<name>A0AA92Q8W6_RALSL</name>
<dbReference type="EMBL" id="CP051170">
    <property type="protein sequence ID" value="QOK98950.1"/>
    <property type="molecule type" value="Genomic_DNA"/>
</dbReference>
<dbReference type="InterPro" id="IPR036736">
    <property type="entry name" value="ACP-like_sf"/>
</dbReference>
<dbReference type="SMART" id="SM01294">
    <property type="entry name" value="PKS_PP_betabranch"/>
    <property type="match status" value="1"/>
</dbReference>
<dbReference type="SMART" id="SM00823">
    <property type="entry name" value="PKS_PP"/>
    <property type="match status" value="1"/>
</dbReference>
<dbReference type="AlphaFoldDB" id="A0AA92Q8W6"/>
<organism evidence="4 5">
    <name type="scientific">Ralstonia solanacearum</name>
    <name type="common">Pseudomonas solanacearum</name>
    <dbReference type="NCBI Taxonomy" id="305"/>
    <lineage>
        <taxon>Bacteria</taxon>
        <taxon>Pseudomonadati</taxon>
        <taxon>Pseudomonadota</taxon>
        <taxon>Betaproteobacteria</taxon>
        <taxon>Burkholderiales</taxon>
        <taxon>Burkholderiaceae</taxon>
        <taxon>Ralstonia</taxon>
        <taxon>Ralstonia solanacearum species complex</taxon>
    </lineage>
</organism>
<geneLocation type="plasmid" evidence="4 5">
    <name>pUW774mp</name>
</geneLocation>